<dbReference type="Proteomes" id="UP000220251">
    <property type="component" value="Unassembled WGS sequence"/>
</dbReference>
<accession>A0A0H5DU78</accession>
<dbReference type="AlphaFoldDB" id="A0A0H5DU78"/>
<dbReference type="SUPFAM" id="SSF53335">
    <property type="entry name" value="S-adenosyl-L-methionine-dependent methyltransferases"/>
    <property type="match status" value="1"/>
</dbReference>
<dbReference type="Pfam" id="PF13578">
    <property type="entry name" value="Methyltransf_24"/>
    <property type="match status" value="1"/>
</dbReference>
<dbReference type="OrthoDB" id="9816424at2"/>
<gene>
    <name evidence="1" type="ORF">ELAC_2153</name>
</gene>
<keyword evidence="1" id="KW-0808">Transferase</keyword>
<proteinExistence type="predicted"/>
<dbReference type="GO" id="GO:0008168">
    <property type="term" value="F:methyltransferase activity"/>
    <property type="evidence" value="ECO:0007669"/>
    <property type="project" value="UniProtKB-KW"/>
</dbReference>
<dbReference type="EMBL" id="CWGJ01000028">
    <property type="protein sequence ID" value="CRX39474.1"/>
    <property type="molecule type" value="Genomic_DNA"/>
</dbReference>
<dbReference type="GO" id="GO:0032259">
    <property type="term" value="P:methylation"/>
    <property type="evidence" value="ECO:0007669"/>
    <property type="project" value="UniProtKB-KW"/>
</dbReference>
<keyword evidence="1" id="KW-0489">Methyltransferase</keyword>
<evidence type="ECO:0000313" key="2">
    <source>
        <dbReference type="Proteomes" id="UP000220251"/>
    </source>
</evidence>
<evidence type="ECO:0000313" key="1">
    <source>
        <dbReference type="EMBL" id="CRX39474.1"/>
    </source>
</evidence>
<keyword evidence="2" id="KW-1185">Reference proteome</keyword>
<dbReference type="RefSeq" id="WP_098039340.1">
    <property type="nucleotide sequence ID" value="NZ_CWGJ01000028.1"/>
</dbReference>
<dbReference type="Gene3D" id="3.40.50.150">
    <property type="entry name" value="Vaccinia Virus protein VP39"/>
    <property type="match status" value="1"/>
</dbReference>
<protein>
    <submittedName>
        <fullName evidence="1">Methyltransferase</fullName>
    </submittedName>
</protein>
<name>A0A0H5DU78_9BACT</name>
<sequence length="192" mass="21869">MDKIKSLLTMRFGKEIRTHSMIHHEELMTKLIKLAKVQSIVEIGTLHGVSAALFASLGLKVATFDIVASPLAEEIWKYLDVSSLIDYSICRDDEEKKEILSGRSFDVAFIDGDHHLDKARFDFDCVKRCGFVIFHDYKPHAPHFKPLADFIDSLTPQRYIFGEPGSQFAVWIAEDSNQRENLDLLEWLKAGA</sequence>
<organism evidence="1 2">
    <name type="scientific">Estrella lausannensis</name>
    <dbReference type="NCBI Taxonomy" id="483423"/>
    <lineage>
        <taxon>Bacteria</taxon>
        <taxon>Pseudomonadati</taxon>
        <taxon>Chlamydiota</taxon>
        <taxon>Chlamydiia</taxon>
        <taxon>Parachlamydiales</taxon>
        <taxon>Candidatus Criblamydiaceae</taxon>
        <taxon>Estrella</taxon>
    </lineage>
</organism>
<dbReference type="InterPro" id="IPR029063">
    <property type="entry name" value="SAM-dependent_MTases_sf"/>
</dbReference>
<reference evidence="2" key="1">
    <citation type="submission" date="2015-06" db="EMBL/GenBank/DDBJ databases">
        <authorList>
            <person name="Bertelli C."/>
        </authorList>
    </citation>
    <scope>NUCLEOTIDE SEQUENCE [LARGE SCALE GENOMIC DNA]</scope>
    <source>
        <strain evidence="2">CRIB-30</strain>
    </source>
</reference>